<evidence type="ECO:0000313" key="5">
    <source>
        <dbReference type="Proteomes" id="UP000199092"/>
    </source>
</evidence>
<feature type="chain" id="PRO_5009264948" description="PKD domain-containing protein" evidence="2">
    <location>
        <begin position="22"/>
        <end position="307"/>
    </location>
</feature>
<evidence type="ECO:0000313" key="4">
    <source>
        <dbReference type="EMBL" id="SDT02162.1"/>
    </source>
</evidence>
<dbReference type="Proteomes" id="UP000199092">
    <property type="component" value="Chromosome I"/>
</dbReference>
<keyword evidence="2" id="KW-0732">Signal</keyword>
<proteinExistence type="predicted"/>
<protein>
    <recommendedName>
        <fullName evidence="3">PKD domain-containing protein</fullName>
    </recommendedName>
</protein>
<feature type="region of interest" description="Disordered" evidence="1">
    <location>
        <begin position="50"/>
        <end position="82"/>
    </location>
</feature>
<organism evidence="4 5">
    <name type="scientific">Friedmanniella luteola</name>
    <dbReference type="NCBI Taxonomy" id="546871"/>
    <lineage>
        <taxon>Bacteria</taxon>
        <taxon>Bacillati</taxon>
        <taxon>Actinomycetota</taxon>
        <taxon>Actinomycetes</taxon>
        <taxon>Propionibacteriales</taxon>
        <taxon>Nocardioidaceae</taxon>
        <taxon>Friedmanniella</taxon>
    </lineage>
</organism>
<dbReference type="InterPro" id="IPR000601">
    <property type="entry name" value="PKD_dom"/>
</dbReference>
<sequence length="307" mass="31917">MLRRWLGLLVSSVLLALPASAASADPPVTCESGAALNAVTGRCVVSVSAPAAPPANPSGRRPASYSSESASPACTSPFSGEEIPCRTSDGWWSRGWRCYVKALSPQPPRSAAVWQGHEDGAVYSCLSPGLIGTGLSQRWSLTPPAGPAAPPDPRVLAQRAVAAMRLRAVDVGIVPEPAPGRVGLVGLPTWMWVDAPSASSWGPVTRSVSAGGFSVTATGRVDRVVWAMGDGSTVVCRTPGTPYADGFGKRSSPDCGHRFTRQGVYTVRATSYWVVAWSGIGQSGEIPLQFTRSAVITMGEAQVLTTG</sequence>
<dbReference type="AlphaFoldDB" id="A0A1H1WYV7"/>
<gene>
    <name evidence="4" type="ORF">SAMN04488543_2862</name>
</gene>
<dbReference type="PROSITE" id="PS50093">
    <property type="entry name" value="PKD"/>
    <property type="match status" value="1"/>
</dbReference>
<dbReference type="EMBL" id="LT629749">
    <property type="protein sequence ID" value="SDT02162.1"/>
    <property type="molecule type" value="Genomic_DNA"/>
</dbReference>
<name>A0A1H1WYV7_9ACTN</name>
<evidence type="ECO:0000259" key="3">
    <source>
        <dbReference type="PROSITE" id="PS50093"/>
    </source>
</evidence>
<dbReference type="STRING" id="546871.SAMN04488543_2862"/>
<feature type="signal peptide" evidence="2">
    <location>
        <begin position="1"/>
        <end position="21"/>
    </location>
</feature>
<evidence type="ECO:0000256" key="1">
    <source>
        <dbReference type="SAM" id="MobiDB-lite"/>
    </source>
</evidence>
<accession>A0A1H1WYV7</accession>
<keyword evidence="5" id="KW-1185">Reference proteome</keyword>
<reference evidence="4 5" key="1">
    <citation type="submission" date="2016-10" db="EMBL/GenBank/DDBJ databases">
        <authorList>
            <person name="de Groot N.N."/>
        </authorList>
    </citation>
    <scope>NUCLEOTIDE SEQUENCE [LARGE SCALE GENOMIC DNA]</scope>
    <source>
        <strain evidence="4 5">DSM 21741</strain>
    </source>
</reference>
<feature type="compositionally biased region" description="Low complexity" evidence="1">
    <location>
        <begin position="57"/>
        <end position="77"/>
    </location>
</feature>
<evidence type="ECO:0000256" key="2">
    <source>
        <dbReference type="SAM" id="SignalP"/>
    </source>
</evidence>
<feature type="domain" description="PKD" evidence="3">
    <location>
        <begin position="226"/>
        <end position="270"/>
    </location>
</feature>